<reference evidence="1 2" key="1">
    <citation type="submission" date="2020-07" db="EMBL/GenBank/DDBJ databases">
        <title>Sequencing the genomes of 1000 actinobacteria strains.</title>
        <authorList>
            <person name="Klenk H.-P."/>
        </authorList>
    </citation>
    <scope>NUCLEOTIDE SEQUENCE [LARGE SCALE GENOMIC DNA]</scope>
    <source>
        <strain evidence="1 2">DSM 42178</strain>
    </source>
</reference>
<protein>
    <submittedName>
        <fullName evidence="1">Tellurite resistance protein TerA</fullName>
    </submittedName>
</protein>
<dbReference type="AlphaFoldDB" id="A0A852ZZS4"/>
<dbReference type="Proteomes" id="UP000567795">
    <property type="component" value="Unassembled WGS sequence"/>
</dbReference>
<name>A0A852ZZS4_9ACTN</name>
<organism evidence="1 2">
    <name type="scientific">Allostreptomyces psammosilenae</name>
    <dbReference type="NCBI Taxonomy" id="1892865"/>
    <lineage>
        <taxon>Bacteria</taxon>
        <taxon>Bacillati</taxon>
        <taxon>Actinomycetota</taxon>
        <taxon>Actinomycetes</taxon>
        <taxon>Kitasatosporales</taxon>
        <taxon>Streptomycetaceae</taxon>
        <taxon>Allostreptomyces</taxon>
    </lineage>
</organism>
<sequence length="240" mass="26662">MSLRDYLSRTAQTTFDGHGRGRVVLTRARPVFSLTDTESDSGRLEVSLTWRAREPEMFTRERGSLLRPFRPQPVQAPGRAMVNIDLDLGCLWELADGSRGVVQPLGGLYGNLEEPPYVLLSGDVKAGGTSGETLSINLDKKDEIRRMLIFVYIYDGTPAFDRAHAKVTIRPTAGQGGLPVEIDLLERAPQARSVAVALLENRGGRLLVRREMRYVYGFQGELDRLYGWGMAWGEGVKPAQ</sequence>
<dbReference type="RefSeq" id="WP_246449983.1">
    <property type="nucleotide sequence ID" value="NZ_JACBZD010000001.1"/>
</dbReference>
<keyword evidence="2" id="KW-1185">Reference proteome</keyword>
<evidence type="ECO:0000313" key="1">
    <source>
        <dbReference type="EMBL" id="NYI06720.1"/>
    </source>
</evidence>
<evidence type="ECO:0000313" key="2">
    <source>
        <dbReference type="Proteomes" id="UP000567795"/>
    </source>
</evidence>
<comment type="caution">
    <text evidence="1">The sequence shown here is derived from an EMBL/GenBank/DDBJ whole genome shotgun (WGS) entry which is preliminary data.</text>
</comment>
<proteinExistence type="predicted"/>
<gene>
    <name evidence="1" type="ORF">FHU37_003663</name>
</gene>
<dbReference type="CDD" id="cd06974">
    <property type="entry name" value="TerD_like"/>
    <property type="match status" value="1"/>
</dbReference>
<dbReference type="EMBL" id="JACBZD010000001">
    <property type="protein sequence ID" value="NYI06720.1"/>
    <property type="molecule type" value="Genomic_DNA"/>
</dbReference>
<accession>A0A852ZZS4</accession>
<dbReference type="InterPro" id="IPR003325">
    <property type="entry name" value="TerD"/>
</dbReference>